<feature type="region of interest" description="Disordered" evidence="7">
    <location>
        <begin position="983"/>
        <end position="1011"/>
    </location>
</feature>
<comment type="subcellular location">
    <subcellularLocation>
        <location evidence="1">Nucleus</location>
    </subcellularLocation>
</comment>
<evidence type="ECO:0000256" key="2">
    <source>
        <dbReference type="ARBA" id="ARBA00022763"/>
    </source>
</evidence>
<feature type="domain" description="BRCT" evidence="8">
    <location>
        <begin position="13"/>
        <end position="86"/>
    </location>
</feature>
<evidence type="ECO:0000313" key="9">
    <source>
        <dbReference type="EMBL" id="KAJ8938933.1"/>
    </source>
</evidence>
<name>A0AAV8XJH9_9CUCU</name>
<dbReference type="CDD" id="cd17711">
    <property type="entry name" value="BRCT_PAXIP1_rpt3"/>
    <property type="match status" value="1"/>
</dbReference>
<feature type="compositionally biased region" description="Low complexity" evidence="7">
    <location>
        <begin position="273"/>
        <end position="296"/>
    </location>
</feature>
<feature type="domain" description="BRCT" evidence="8">
    <location>
        <begin position="99"/>
        <end position="165"/>
    </location>
</feature>
<dbReference type="Proteomes" id="UP001162156">
    <property type="component" value="Unassembled WGS sequence"/>
</dbReference>
<dbReference type="EMBL" id="JANEYF010003136">
    <property type="protein sequence ID" value="KAJ8938933.1"/>
    <property type="molecule type" value="Genomic_DNA"/>
</dbReference>
<dbReference type="InterPro" id="IPR001357">
    <property type="entry name" value="BRCT_dom"/>
</dbReference>
<dbReference type="SUPFAM" id="SSF52113">
    <property type="entry name" value="BRCT domain"/>
    <property type="match status" value="4"/>
</dbReference>
<keyword evidence="6" id="KW-0175">Coiled coil</keyword>
<proteinExistence type="predicted"/>
<evidence type="ECO:0000256" key="7">
    <source>
        <dbReference type="SAM" id="MobiDB-lite"/>
    </source>
</evidence>
<dbReference type="PANTHER" id="PTHR23196:SF1">
    <property type="entry name" value="PAX-INTERACTING PROTEIN 1"/>
    <property type="match status" value="1"/>
</dbReference>
<feature type="coiled-coil region" evidence="6">
    <location>
        <begin position="600"/>
        <end position="719"/>
    </location>
</feature>
<dbReference type="CDD" id="cd18440">
    <property type="entry name" value="BRCT_PAXIP1_rpt6"/>
    <property type="match status" value="1"/>
</dbReference>
<dbReference type="GO" id="GO:0044666">
    <property type="term" value="C:MLL3/4 complex"/>
    <property type="evidence" value="ECO:0007669"/>
    <property type="project" value="TreeGrafter"/>
</dbReference>
<dbReference type="InterPro" id="IPR051579">
    <property type="entry name" value="DDR_Transcriptional_Reg"/>
</dbReference>
<evidence type="ECO:0000256" key="5">
    <source>
        <dbReference type="ARBA" id="ARBA00030146"/>
    </source>
</evidence>
<feature type="compositionally biased region" description="Polar residues" evidence="7">
    <location>
        <begin position="983"/>
        <end position="999"/>
    </location>
</feature>
<feature type="region of interest" description="Disordered" evidence="7">
    <location>
        <begin position="221"/>
        <end position="300"/>
    </location>
</feature>
<feature type="coiled-coil region" evidence="6">
    <location>
        <begin position="1023"/>
        <end position="1050"/>
    </location>
</feature>
<dbReference type="PANTHER" id="PTHR23196">
    <property type="entry name" value="PAX TRANSCRIPTION ACTIVATION DOMAIN INTERACTING PROTEIN"/>
    <property type="match status" value="1"/>
</dbReference>
<reference evidence="9" key="1">
    <citation type="journal article" date="2023" name="Insect Mol. Biol.">
        <title>Genome sequencing provides insights into the evolution of gene families encoding plant cell wall-degrading enzymes in longhorned beetles.</title>
        <authorList>
            <person name="Shin N.R."/>
            <person name="Okamura Y."/>
            <person name="Kirsch R."/>
            <person name="Pauchet Y."/>
        </authorList>
    </citation>
    <scope>NUCLEOTIDE SEQUENCE</scope>
    <source>
        <strain evidence="9">RBIC_L_NR</strain>
    </source>
</reference>
<evidence type="ECO:0000313" key="10">
    <source>
        <dbReference type="Proteomes" id="UP001162156"/>
    </source>
</evidence>
<feature type="compositionally biased region" description="Polar residues" evidence="7">
    <location>
        <begin position="250"/>
        <end position="261"/>
    </location>
</feature>
<keyword evidence="2" id="KW-0227">DNA damage</keyword>
<evidence type="ECO:0000256" key="4">
    <source>
        <dbReference type="ARBA" id="ARBA00023858"/>
    </source>
</evidence>
<feature type="domain" description="BRCT" evidence="8">
    <location>
        <begin position="1279"/>
        <end position="1367"/>
    </location>
</feature>
<gene>
    <name evidence="9" type="ORF">NQ314_011285</name>
</gene>
<dbReference type="InterPro" id="IPR036420">
    <property type="entry name" value="BRCT_dom_sf"/>
</dbReference>
<dbReference type="Gene3D" id="3.40.50.10190">
    <property type="entry name" value="BRCT domain"/>
    <property type="match status" value="5"/>
</dbReference>
<evidence type="ECO:0000259" key="8">
    <source>
        <dbReference type="PROSITE" id="PS50172"/>
    </source>
</evidence>
<accession>A0AAV8XJH9</accession>
<evidence type="ECO:0000256" key="1">
    <source>
        <dbReference type="ARBA" id="ARBA00004123"/>
    </source>
</evidence>
<feature type="coiled-coil region" evidence="6">
    <location>
        <begin position="431"/>
        <end position="512"/>
    </location>
</feature>
<dbReference type="Pfam" id="PF00533">
    <property type="entry name" value="BRCT"/>
    <property type="match status" value="1"/>
</dbReference>
<organism evidence="9 10">
    <name type="scientific">Rhamnusium bicolor</name>
    <dbReference type="NCBI Taxonomy" id="1586634"/>
    <lineage>
        <taxon>Eukaryota</taxon>
        <taxon>Metazoa</taxon>
        <taxon>Ecdysozoa</taxon>
        <taxon>Arthropoda</taxon>
        <taxon>Hexapoda</taxon>
        <taxon>Insecta</taxon>
        <taxon>Pterygota</taxon>
        <taxon>Neoptera</taxon>
        <taxon>Endopterygota</taxon>
        <taxon>Coleoptera</taxon>
        <taxon>Polyphaga</taxon>
        <taxon>Cucujiformia</taxon>
        <taxon>Chrysomeloidea</taxon>
        <taxon>Cerambycidae</taxon>
        <taxon>Lepturinae</taxon>
        <taxon>Rhagiini</taxon>
        <taxon>Rhamnusium</taxon>
    </lineage>
</organism>
<sequence>MSDLAEEILNLELSEDIFKGIKFFISGEVHEKIIDLLKSGGAERLNYFSDYVTHLIVGDNPEENDIVDANDVYEIPALVPKWVVVCASLKKNSYNIREDRNYLWALITYNGGIVQLNLNRNCDYLVTTDTSSIKYEKAEGLGYDFVKIVTPDWVVETIRNKSLADAVLFHPKLINWPKPVKHESTTAITGFEPEQTESIEKTEEKPISDSTQALLEKLKQRMPWNQPSTPKTISNSDPVAPPNVVAPSFVQKTSNPQQQAPRIQLPQAPTPQPQQVTPQSPVSSSFSQIPRSPSTSLSNQQIPRSIVHHTAAAQQTSFQQQPQNPLNISRLIGQQQTRPNIQQLRGQLGQSQLHQQLLQQRMQQNQQNIQRTSTAQITVQQQLLQQQLAQGQRQLLQNQLSQGQMLQQQGGPNQQTIGQNQQQIGSNQHISQLTQQQLAQLQQQQLQLKQNQQQQIQQQQIQLNQNQQAQLNQTQQLIQNQVLQQQQQNQLNQQQQNQLSQQQNQLGQQQQNQISQQQQSQISQQQQNQLNQQQQIQLGQTQTFVPQSISQHITSQQTQQLLQQKQQFLNQQQTVTSQQQIIQNQPNLAVQQQQFVSPNFNQNQNANQELNQQNLQQQQQNVNQQQNINQQLSAQALNQQLNSQNLGQQLNQQQLNQQLTQQQLNQQNQLSQLNQQNLLTQQLGQQNQLGQQLNQQEQLNQQLNQQSQLNQQLNQISQQNQLNRQSINQQTLEQGLTQNINEALNQQLNQGLSQQLQQQQQLNRQNLQQQQQINPQQNLNQIQVQQQQNLNQQNLQQQQQQQITQISQQISSGLPQQVVRAQFQQQGSISQQILINQQSPQNPTPQRAQINQHLWAQQPAQVPGQQIIRHPINVVQQAGPRAQWSPNPQQGNVVPQRQFIQLDARTHNELQKMPPEQQALFVAKLQRQRQLLKQVQQRGGGGSHILIRGNVPPGLTTQQQVQWLQQQAKQQGIVLPPNIQQQNITPGTLTQPGLAQNIQHAPGLSPINQNNTQFTDQTQQQQLQLRQYRLQQLQLQREQAQKNHLAQQQQGPIQQPTIVRPIGQPQLADSTTNPPQVQDGSIQHSLVVNAKTKTALANMLSIKLQSGGSSIGVQRPETLPEPSAAGTLRLMTAQHNAALNSKPQEIIALQRRTISGPNGEIIKPPGAQQLPLTPTNEPPKLQYCPKPALPLQHRPGPFYGHNPNLKCEVEKQYCSRVTHVLCETQRHGVVMQALRDCKRCVTILWLSDVMQRKQVLPPWTALHLPNIYLDTAPASKHLISISGFEGSDRNRVKHMIKYTGAKTESTDENDNISEEQFTNSSHRILFSMVTNTSEMQKMVRGAQVVSEQWLKDSHATNQFLPENNYNLNSKDFNYEYKCDIDQTLLTRNRNRLFEGKFFFITPSVFPSKKVIVELIQSCGGIVERIRRSSAQIEATSINSPYSYFIITHENDLHLVADLLRNKKDKMKIVCNVELILSAILKQTFEVEPYVVCVL</sequence>
<dbReference type="PROSITE" id="PS50172">
    <property type="entry name" value="BRCT"/>
    <property type="match status" value="3"/>
</dbReference>
<evidence type="ECO:0000256" key="6">
    <source>
        <dbReference type="SAM" id="Coils"/>
    </source>
</evidence>
<feature type="compositionally biased region" description="Polar residues" evidence="7">
    <location>
        <begin position="223"/>
        <end position="237"/>
    </location>
</feature>
<protein>
    <recommendedName>
        <fullName evidence="4">PAX-interacting protein 1</fullName>
    </recommendedName>
    <alternativeName>
        <fullName evidence="5">PAX transactivation activation domain-interacting protein</fullName>
    </alternativeName>
</protein>
<dbReference type="Pfam" id="PF16589">
    <property type="entry name" value="BRCT_2"/>
    <property type="match status" value="1"/>
</dbReference>
<dbReference type="Pfam" id="PF12738">
    <property type="entry name" value="PTCB-BRCT"/>
    <property type="match status" value="1"/>
</dbReference>
<dbReference type="GO" id="GO:0006974">
    <property type="term" value="P:DNA damage response"/>
    <property type="evidence" value="ECO:0007669"/>
    <property type="project" value="UniProtKB-KW"/>
</dbReference>
<feature type="coiled-coil region" evidence="6">
    <location>
        <begin position="745"/>
        <end position="772"/>
    </location>
</feature>
<evidence type="ECO:0000256" key="3">
    <source>
        <dbReference type="ARBA" id="ARBA00023242"/>
    </source>
</evidence>
<dbReference type="SMART" id="SM00292">
    <property type="entry name" value="BRCT"/>
    <property type="match status" value="4"/>
</dbReference>
<comment type="caution">
    <text evidence="9">The sequence shown here is derived from an EMBL/GenBank/DDBJ whole genome shotgun (WGS) entry which is preliminary data.</text>
</comment>
<keyword evidence="3" id="KW-0539">Nucleus</keyword>
<keyword evidence="10" id="KW-1185">Reference proteome</keyword>